<dbReference type="EC" id="6.1.1.17" evidence="3"/>
<dbReference type="PRINTS" id="PR00987">
    <property type="entry name" value="TRNASYNTHGLU"/>
</dbReference>
<comment type="similarity">
    <text evidence="2">Belongs to the class-I aminoacyl-tRNA synthetase family. Glutamate--tRNA ligase type 1 subfamily.</text>
</comment>
<dbReference type="RefSeq" id="XP_046017118.1">
    <property type="nucleotide sequence ID" value="XM_046163302.1"/>
</dbReference>
<protein>
    <recommendedName>
        <fullName evidence="10">Glutamate--tRNA ligase, mitochondrial</fullName>
        <ecNumber evidence="3">6.1.1.17</ecNumber>
    </recommendedName>
    <alternativeName>
        <fullName evidence="9">Glutamyl-tRNA synthetase</fullName>
    </alternativeName>
</protein>
<dbReference type="GeneID" id="70192848"/>
<dbReference type="Pfam" id="PF00749">
    <property type="entry name" value="tRNA-synt_1c"/>
    <property type="match status" value="1"/>
</dbReference>
<evidence type="ECO:0000256" key="8">
    <source>
        <dbReference type="ARBA" id="ARBA00023146"/>
    </source>
</evidence>
<dbReference type="SUPFAM" id="SSF52374">
    <property type="entry name" value="Nucleotidylyl transferase"/>
    <property type="match status" value="1"/>
</dbReference>
<dbReference type="InterPro" id="IPR045462">
    <property type="entry name" value="aa-tRNA-synth_I_cd-bd"/>
</dbReference>
<dbReference type="GO" id="GO:0000049">
    <property type="term" value="F:tRNA binding"/>
    <property type="evidence" value="ECO:0007669"/>
    <property type="project" value="InterPro"/>
</dbReference>
<dbReference type="GO" id="GO:0005739">
    <property type="term" value="C:mitochondrion"/>
    <property type="evidence" value="ECO:0007669"/>
    <property type="project" value="UniProtKB-SubCell"/>
</dbReference>
<dbReference type="GO" id="GO:0006424">
    <property type="term" value="P:glutamyl-tRNA aminoacylation"/>
    <property type="evidence" value="ECO:0007669"/>
    <property type="project" value="InterPro"/>
</dbReference>
<sequence>MTHTSNAMILVARVVQGPLLRVRPFQRAHLTTRRCSPVFCASRHYATPFRRAAPGAEQDISAPARTRFAPSPTGYLHIGSLRTALYNYLLARATGGQFLIRIEDTDRTRLVPDAEDRLFRDLKWAGLDWDEGPGIEGPFGPYRQSDRLPIYESHAKQLLDEGKAYRCFCKPEELDRLKQQQLASGVHAQYPGTCSHISAGESDRRAASGEAHCIRFKAGDGRPSVKDLVYGTYVRDGVSEDLIIIKRDGFPTYHFANVVDDHLMEISHVIRGAEWLPSTPRHVQLYDAFGWTPPKFAHVALLVNSERQKLSKRHGDIDIASWRDKGYLPVAMLNYVLLLGWSHGRGPKGSGGKVKGHKEVMDLEQMIANFHLRFTKGDIVVNDKHDHIQKEHMVRLATADNHAPFFAHTLPFIEKAIKKVELYRQTPPSATSPDDSGRPEALFLNQFHQLDLGELVPQARWAEQDAQSQDMSSVLPYVQNALALDRKNYKTAETYVMKHCYMLWQIPPAEHLRTLQEGYKEFSQLLVVPSGESASAAADSDGGNDNAVPANPAALVRDFRDRLAGVDIWERDAIAERVDPFVKSLRTSVGGVLKVSGYHLVRWIINALRPGPSLVDSMVVLGRDEVMLRANQAVEIIEQAEKSGQL</sequence>
<keyword evidence="8 11" id="KW-0030">Aminoacyl-tRNA synthetase</keyword>
<dbReference type="EMBL" id="JAGTJQ010000002">
    <property type="protein sequence ID" value="KAH7037997.1"/>
    <property type="molecule type" value="Genomic_DNA"/>
</dbReference>
<dbReference type="GO" id="GO:0004818">
    <property type="term" value="F:glutamate-tRNA ligase activity"/>
    <property type="evidence" value="ECO:0007669"/>
    <property type="project" value="UniProtKB-EC"/>
</dbReference>
<evidence type="ECO:0000256" key="4">
    <source>
        <dbReference type="ARBA" id="ARBA00022598"/>
    </source>
</evidence>
<organism evidence="14 15">
    <name type="scientific">Microdochium trichocladiopsis</name>
    <dbReference type="NCBI Taxonomy" id="1682393"/>
    <lineage>
        <taxon>Eukaryota</taxon>
        <taxon>Fungi</taxon>
        <taxon>Dikarya</taxon>
        <taxon>Ascomycota</taxon>
        <taxon>Pezizomycotina</taxon>
        <taxon>Sordariomycetes</taxon>
        <taxon>Xylariomycetidae</taxon>
        <taxon>Xylariales</taxon>
        <taxon>Microdochiaceae</taxon>
        <taxon>Microdochium</taxon>
    </lineage>
</organism>
<dbReference type="AlphaFoldDB" id="A0A9P8YFK7"/>
<evidence type="ECO:0000313" key="14">
    <source>
        <dbReference type="EMBL" id="KAH7037997.1"/>
    </source>
</evidence>
<evidence type="ECO:0000313" key="15">
    <source>
        <dbReference type="Proteomes" id="UP000756346"/>
    </source>
</evidence>
<evidence type="ECO:0000256" key="10">
    <source>
        <dbReference type="ARBA" id="ARBA00072917"/>
    </source>
</evidence>
<dbReference type="Pfam" id="PF19269">
    <property type="entry name" value="Anticodon_2"/>
    <property type="match status" value="1"/>
</dbReference>
<dbReference type="InterPro" id="IPR020751">
    <property type="entry name" value="aa-tRNA-synth_I_codon-bd_sub2"/>
</dbReference>
<dbReference type="InterPro" id="IPR004527">
    <property type="entry name" value="Glu-tRNA-ligase_bac/mito"/>
</dbReference>
<evidence type="ECO:0000256" key="9">
    <source>
        <dbReference type="ARBA" id="ARBA00030865"/>
    </source>
</evidence>
<dbReference type="InterPro" id="IPR014729">
    <property type="entry name" value="Rossmann-like_a/b/a_fold"/>
</dbReference>
<keyword evidence="7 11" id="KW-0648">Protein biosynthesis</keyword>
<accession>A0A9P8YFK7</accession>
<dbReference type="InterPro" id="IPR049940">
    <property type="entry name" value="GluQ/Sye"/>
</dbReference>
<evidence type="ECO:0000256" key="5">
    <source>
        <dbReference type="ARBA" id="ARBA00022741"/>
    </source>
</evidence>
<dbReference type="OrthoDB" id="428822at2759"/>
<dbReference type="HAMAP" id="MF_00022">
    <property type="entry name" value="Glu_tRNA_synth_type1"/>
    <property type="match status" value="1"/>
</dbReference>
<dbReference type="Gene3D" id="3.40.50.620">
    <property type="entry name" value="HUPs"/>
    <property type="match status" value="1"/>
</dbReference>
<keyword evidence="4 11" id="KW-0436">Ligase</keyword>
<feature type="domain" description="Glutamyl/glutaminyl-tRNA synthetase class Ib catalytic" evidence="12">
    <location>
        <begin position="65"/>
        <end position="373"/>
    </location>
</feature>
<dbReference type="InterPro" id="IPR033910">
    <property type="entry name" value="GluRS_core"/>
</dbReference>
<evidence type="ECO:0000256" key="7">
    <source>
        <dbReference type="ARBA" id="ARBA00022917"/>
    </source>
</evidence>
<evidence type="ECO:0000256" key="1">
    <source>
        <dbReference type="ARBA" id="ARBA00004173"/>
    </source>
</evidence>
<evidence type="ECO:0000259" key="12">
    <source>
        <dbReference type="Pfam" id="PF00749"/>
    </source>
</evidence>
<dbReference type="NCBIfam" id="TIGR00464">
    <property type="entry name" value="gltX_bact"/>
    <property type="match status" value="1"/>
</dbReference>
<evidence type="ECO:0000256" key="11">
    <source>
        <dbReference type="RuleBase" id="RU363037"/>
    </source>
</evidence>
<proteinExistence type="inferred from homology"/>
<dbReference type="CDD" id="cd00808">
    <property type="entry name" value="GluRS_core"/>
    <property type="match status" value="1"/>
</dbReference>
<dbReference type="PANTHER" id="PTHR43311:SF2">
    <property type="entry name" value="GLUTAMATE--TRNA LIGASE, MITOCHONDRIAL-RELATED"/>
    <property type="match status" value="1"/>
</dbReference>
<dbReference type="PANTHER" id="PTHR43311">
    <property type="entry name" value="GLUTAMATE--TRNA LIGASE"/>
    <property type="match status" value="1"/>
</dbReference>
<keyword evidence="5 11" id="KW-0547">Nucleotide-binding</keyword>
<dbReference type="FunFam" id="3.40.50.620:FF:000045">
    <property type="entry name" value="Glutamate--tRNA ligase, mitochondrial"/>
    <property type="match status" value="1"/>
</dbReference>
<dbReference type="SUPFAM" id="SSF48163">
    <property type="entry name" value="An anticodon-binding domain of class I aminoacyl-tRNA synthetases"/>
    <property type="match status" value="1"/>
</dbReference>
<name>A0A9P8YFK7_9PEZI</name>
<dbReference type="GO" id="GO:0008270">
    <property type="term" value="F:zinc ion binding"/>
    <property type="evidence" value="ECO:0007669"/>
    <property type="project" value="InterPro"/>
</dbReference>
<dbReference type="InterPro" id="IPR008925">
    <property type="entry name" value="aa_tRNA-synth_I_cd-bd_sf"/>
</dbReference>
<comment type="caution">
    <text evidence="14">The sequence shown here is derived from an EMBL/GenBank/DDBJ whole genome shotgun (WGS) entry which is preliminary data.</text>
</comment>
<feature type="domain" description="Aminoacyl-tRNA synthetase class I anticodon-binding" evidence="13">
    <location>
        <begin position="550"/>
        <end position="633"/>
    </location>
</feature>
<evidence type="ECO:0000256" key="2">
    <source>
        <dbReference type="ARBA" id="ARBA00007894"/>
    </source>
</evidence>
<keyword evidence="6 11" id="KW-0067">ATP-binding</keyword>
<dbReference type="Proteomes" id="UP000756346">
    <property type="component" value="Unassembled WGS sequence"/>
</dbReference>
<dbReference type="GO" id="GO:0005524">
    <property type="term" value="F:ATP binding"/>
    <property type="evidence" value="ECO:0007669"/>
    <property type="project" value="UniProtKB-KW"/>
</dbReference>
<dbReference type="InterPro" id="IPR020058">
    <property type="entry name" value="Glu/Gln-tRNA-synth_Ib_cat-dom"/>
</dbReference>
<evidence type="ECO:0000259" key="13">
    <source>
        <dbReference type="Pfam" id="PF19269"/>
    </source>
</evidence>
<reference evidence="14" key="1">
    <citation type="journal article" date="2021" name="Nat. Commun.">
        <title>Genetic determinants of endophytism in the Arabidopsis root mycobiome.</title>
        <authorList>
            <person name="Mesny F."/>
            <person name="Miyauchi S."/>
            <person name="Thiergart T."/>
            <person name="Pickel B."/>
            <person name="Atanasova L."/>
            <person name="Karlsson M."/>
            <person name="Huettel B."/>
            <person name="Barry K.W."/>
            <person name="Haridas S."/>
            <person name="Chen C."/>
            <person name="Bauer D."/>
            <person name="Andreopoulos W."/>
            <person name="Pangilinan J."/>
            <person name="LaButti K."/>
            <person name="Riley R."/>
            <person name="Lipzen A."/>
            <person name="Clum A."/>
            <person name="Drula E."/>
            <person name="Henrissat B."/>
            <person name="Kohler A."/>
            <person name="Grigoriev I.V."/>
            <person name="Martin F.M."/>
            <person name="Hacquard S."/>
        </authorList>
    </citation>
    <scope>NUCLEOTIDE SEQUENCE</scope>
    <source>
        <strain evidence="14">MPI-CAGE-CH-0230</strain>
    </source>
</reference>
<dbReference type="Gene3D" id="1.10.10.350">
    <property type="match status" value="1"/>
</dbReference>
<dbReference type="InterPro" id="IPR000924">
    <property type="entry name" value="Glu/Gln-tRNA-synth"/>
</dbReference>
<evidence type="ECO:0000256" key="3">
    <source>
        <dbReference type="ARBA" id="ARBA00012835"/>
    </source>
</evidence>
<gene>
    <name evidence="14" type="ORF">B0I36DRAFT_73772</name>
</gene>
<keyword evidence="15" id="KW-1185">Reference proteome</keyword>
<comment type="subcellular location">
    <subcellularLocation>
        <location evidence="1">Mitochondrion</location>
    </subcellularLocation>
</comment>
<evidence type="ECO:0000256" key="6">
    <source>
        <dbReference type="ARBA" id="ARBA00022840"/>
    </source>
</evidence>